<feature type="chain" id="PRO_5031191597" evidence="1">
    <location>
        <begin position="26"/>
        <end position="432"/>
    </location>
</feature>
<dbReference type="EMBL" id="CP047475">
    <property type="protein sequence ID" value="QIA62735.1"/>
    <property type="molecule type" value="Genomic_DNA"/>
</dbReference>
<keyword evidence="1" id="KW-0732">Signal</keyword>
<name>A0A7Z2YD77_9VIBR</name>
<dbReference type="InterPro" id="IPR023614">
    <property type="entry name" value="Porin_dom_sf"/>
</dbReference>
<dbReference type="RefSeq" id="WP_164647630.1">
    <property type="nucleotide sequence ID" value="NZ_CP047475.1"/>
</dbReference>
<gene>
    <name evidence="2" type="ORF">GT360_04060</name>
</gene>
<proteinExistence type="predicted"/>
<reference evidence="2 3" key="1">
    <citation type="submission" date="2020-01" db="EMBL/GenBank/DDBJ databases">
        <title>Whole genome and functional gene identification of agarase of Vibrio HN897.</title>
        <authorList>
            <person name="Liu Y."/>
            <person name="Zhao Z."/>
        </authorList>
    </citation>
    <scope>NUCLEOTIDE SEQUENCE [LARGE SCALE GENOMIC DNA]</scope>
    <source>
        <strain evidence="2 3">HN897</strain>
    </source>
</reference>
<accession>A0A7Z2YD77</accession>
<dbReference type="KEGG" id="vas:GT360_04060"/>
<organism evidence="2 3">
    <name type="scientific">Vibrio astriarenae</name>
    <dbReference type="NCBI Taxonomy" id="1481923"/>
    <lineage>
        <taxon>Bacteria</taxon>
        <taxon>Pseudomonadati</taxon>
        <taxon>Pseudomonadota</taxon>
        <taxon>Gammaproteobacteria</taxon>
        <taxon>Vibrionales</taxon>
        <taxon>Vibrionaceae</taxon>
        <taxon>Vibrio</taxon>
    </lineage>
</organism>
<sequence>MEKMFKVSAVSAALMGALAAAPSFAATDSAAGDQYVDALSEFLDGATLSLVGITDTRYRVGKNRTTSDDEYNEELNYTDYNIALNFSSGYHNDFIGVDLGGYFSGSLYNAGGCSEISMCDGWDQDENQNGALKVTKAAVKFKGDAYRADFGLTQMGVGTIGNVWSFVPGTYKGGKAFIELGDFTLGYGGATAHTAPWWMTSSKVPGLEEPNDSQFNYLQSLGLAGKVGDVGLNLGIGHANLAHESDDNISYKAQVDFNVGQAALSYDLYGVDSEVDYEGFGAHHGLSLKMPVGSWNWMSQLRYTHTENGAEFTPRTVRAYGSNNGTWSQWWDALSDWNQDTELAWYNRLSTEFGNGWFGYVGLGVSTIDEGVTSYEGEYAVNGTIGYTLPSGAMKGTTMRFHTTYLTRDETAGNDQEWVDFRFQVIVPHNFF</sequence>
<keyword evidence="3" id="KW-1185">Reference proteome</keyword>
<evidence type="ECO:0000313" key="2">
    <source>
        <dbReference type="EMBL" id="QIA62735.1"/>
    </source>
</evidence>
<evidence type="ECO:0000313" key="3">
    <source>
        <dbReference type="Proteomes" id="UP000464262"/>
    </source>
</evidence>
<protein>
    <submittedName>
        <fullName evidence="2">Porin</fullName>
    </submittedName>
</protein>
<dbReference type="AlphaFoldDB" id="A0A7Z2YD77"/>
<evidence type="ECO:0000256" key="1">
    <source>
        <dbReference type="SAM" id="SignalP"/>
    </source>
</evidence>
<dbReference type="Gene3D" id="2.40.160.10">
    <property type="entry name" value="Porin"/>
    <property type="match status" value="1"/>
</dbReference>
<dbReference type="Proteomes" id="UP000464262">
    <property type="component" value="Chromosome 1"/>
</dbReference>
<feature type="signal peptide" evidence="1">
    <location>
        <begin position="1"/>
        <end position="25"/>
    </location>
</feature>